<dbReference type="GO" id="GO:0005634">
    <property type="term" value="C:nucleus"/>
    <property type="evidence" value="ECO:0007669"/>
    <property type="project" value="InterPro"/>
</dbReference>
<keyword evidence="3 5" id="KW-0863">Zinc-finger</keyword>
<name>A0A9J6CR05_POLVA</name>
<feature type="binding site" evidence="6">
    <location>
        <position position="57"/>
    </location>
    <ligand>
        <name>Zn(2+)</name>
        <dbReference type="ChEBI" id="CHEBI:29105"/>
    </ligand>
</feature>
<evidence type="ECO:0000256" key="5">
    <source>
        <dbReference type="PROSITE-ProRule" id="PRU00042"/>
    </source>
</evidence>
<evidence type="ECO:0000256" key="3">
    <source>
        <dbReference type="ARBA" id="ARBA00022771"/>
    </source>
</evidence>
<dbReference type="SMART" id="SM00868">
    <property type="entry name" value="zf-AD"/>
    <property type="match status" value="1"/>
</dbReference>
<feature type="domain" description="C2H2-type" evidence="7">
    <location>
        <begin position="257"/>
        <end position="284"/>
    </location>
</feature>
<evidence type="ECO:0008006" key="11">
    <source>
        <dbReference type="Google" id="ProtNLM"/>
    </source>
</evidence>
<dbReference type="InterPro" id="IPR013087">
    <property type="entry name" value="Znf_C2H2_type"/>
</dbReference>
<keyword evidence="1 6" id="KW-0479">Metal-binding</keyword>
<dbReference type="GO" id="GO:0008270">
    <property type="term" value="F:zinc ion binding"/>
    <property type="evidence" value="ECO:0007669"/>
    <property type="project" value="UniProtKB-UniRule"/>
</dbReference>
<feature type="domain" description="C2H2-type" evidence="7">
    <location>
        <begin position="229"/>
        <end position="257"/>
    </location>
</feature>
<feature type="domain" description="ZAD" evidence="8">
    <location>
        <begin position="11"/>
        <end position="84"/>
    </location>
</feature>
<feature type="binding site" evidence="6">
    <location>
        <position position="13"/>
    </location>
    <ligand>
        <name>Zn(2+)</name>
        <dbReference type="ChEBI" id="CHEBI:29105"/>
    </ligand>
</feature>
<protein>
    <recommendedName>
        <fullName evidence="11">Zinc finger protein</fullName>
    </recommendedName>
</protein>
<dbReference type="Proteomes" id="UP001107558">
    <property type="component" value="Chromosome 1"/>
</dbReference>
<gene>
    <name evidence="9" type="ORF">PVAND_013983</name>
</gene>
<feature type="binding site" evidence="6">
    <location>
        <position position="16"/>
    </location>
    <ligand>
        <name>Zn(2+)</name>
        <dbReference type="ChEBI" id="CHEBI:29105"/>
    </ligand>
</feature>
<accession>A0A9J6CR05</accession>
<dbReference type="PROSITE" id="PS00028">
    <property type="entry name" value="ZINC_FINGER_C2H2_1"/>
    <property type="match status" value="4"/>
</dbReference>
<dbReference type="PROSITE" id="PS51915">
    <property type="entry name" value="ZAD"/>
    <property type="match status" value="1"/>
</dbReference>
<evidence type="ECO:0000256" key="6">
    <source>
        <dbReference type="PROSITE-ProRule" id="PRU01263"/>
    </source>
</evidence>
<sequence length="379" mass="44410">MDITEEFDISLVCRLCTSNILEFPECYSIDEPIEELINTLLTIKFDHITDKSNLRLCINCYDCMNTFNEFRQNALDTHQKLKKLDLSLEDGDEIDQNSLNNYEIEELTEENELEEEEGIIEYINTDEAELAIDTIEDEDELVEATQKEEPNEIEYAVENILGEIDDGDLINNKVEAKNFVKKSETSSEGREKGKEIYQKLLQKCHICGKQIEKNRLEGHINKHNNIRPFKCNECEKTFYCKQLLRLHKSSIHTNIKVKCDQCDKFFPSARALYAHTLRHKNQDRYVCEMCEKKFNNSNSLKRHMAIHSGVREFVCTICGVGFYRKFNLDVHIKNVHHQTKEFACNIDACKKSFGYARLLKDHIKKCHPRHKVYEVSVEY</sequence>
<evidence type="ECO:0000313" key="9">
    <source>
        <dbReference type="EMBL" id="KAG5684770.1"/>
    </source>
</evidence>
<reference evidence="9" key="1">
    <citation type="submission" date="2021-03" db="EMBL/GenBank/DDBJ databases">
        <title>Chromosome level genome of the anhydrobiotic midge Polypedilum vanderplanki.</title>
        <authorList>
            <person name="Yoshida Y."/>
            <person name="Kikawada T."/>
            <person name="Gusev O."/>
        </authorList>
    </citation>
    <scope>NUCLEOTIDE SEQUENCE</scope>
    <source>
        <strain evidence="9">NIAS01</strain>
        <tissue evidence="9">Whole body or cell culture</tissue>
    </source>
</reference>
<dbReference type="AlphaFoldDB" id="A0A9J6CR05"/>
<feature type="binding site" evidence="6">
    <location>
        <position position="60"/>
    </location>
    <ligand>
        <name>Zn(2+)</name>
        <dbReference type="ChEBI" id="CHEBI:29105"/>
    </ligand>
</feature>
<dbReference type="SMART" id="SM00355">
    <property type="entry name" value="ZnF_C2H2"/>
    <property type="match status" value="6"/>
</dbReference>
<dbReference type="InterPro" id="IPR036236">
    <property type="entry name" value="Znf_C2H2_sf"/>
</dbReference>
<dbReference type="PROSITE" id="PS50157">
    <property type="entry name" value="ZINC_FINGER_C2H2_2"/>
    <property type="match status" value="5"/>
</dbReference>
<comment type="caution">
    <text evidence="9">The sequence shown here is derived from an EMBL/GenBank/DDBJ whole genome shotgun (WGS) entry which is preliminary data.</text>
</comment>
<organism evidence="9 10">
    <name type="scientific">Polypedilum vanderplanki</name>
    <name type="common">Sleeping chironomid midge</name>
    <dbReference type="NCBI Taxonomy" id="319348"/>
    <lineage>
        <taxon>Eukaryota</taxon>
        <taxon>Metazoa</taxon>
        <taxon>Ecdysozoa</taxon>
        <taxon>Arthropoda</taxon>
        <taxon>Hexapoda</taxon>
        <taxon>Insecta</taxon>
        <taxon>Pterygota</taxon>
        <taxon>Neoptera</taxon>
        <taxon>Endopterygota</taxon>
        <taxon>Diptera</taxon>
        <taxon>Nematocera</taxon>
        <taxon>Chironomoidea</taxon>
        <taxon>Chironomidae</taxon>
        <taxon>Chironominae</taxon>
        <taxon>Polypedilum</taxon>
        <taxon>Polypedilum</taxon>
    </lineage>
</organism>
<feature type="domain" description="C2H2-type" evidence="7">
    <location>
        <begin position="342"/>
        <end position="372"/>
    </location>
</feature>
<dbReference type="InterPro" id="IPR012934">
    <property type="entry name" value="Znf_AD"/>
</dbReference>
<dbReference type="EMBL" id="JADBJN010000001">
    <property type="protein sequence ID" value="KAG5684770.1"/>
    <property type="molecule type" value="Genomic_DNA"/>
</dbReference>
<proteinExistence type="predicted"/>
<keyword evidence="10" id="KW-1185">Reference proteome</keyword>
<evidence type="ECO:0000256" key="4">
    <source>
        <dbReference type="ARBA" id="ARBA00022833"/>
    </source>
</evidence>
<keyword evidence="2" id="KW-0677">Repeat</keyword>
<evidence type="ECO:0000259" key="8">
    <source>
        <dbReference type="PROSITE" id="PS51915"/>
    </source>
</evidence>
<evidence type="ECO:0000313" key="10">
    <source>
        <dbReference type="Proteomes" id="UP001107558"/>
    </source>
</evidence>
<dbReference type="SUPFAM" id="SSF57667">
    <property type="entry name" value="beta-beta-alpha zinc fingers"/>
    <property type="match status" value="3"/>
</dbReference>
<feature type="domain" description="C2H2-type" evidence="7">
    <location>
        <begin position="285"/>
        <end position="312"/>
    </location>
</feature>
<keyword evidence="4 6" id="KW-0862">Zinc</keyword>
<evidence type="ECO:0000259" key="7">
    <source>
        <dbReference type="PROSITE" id="PS50157"/>
    </source>
</evidence>
<feature type="domain" description="C2H2-type" evidence="7">
    <location>
        <begin position="313"/>
        <end position="341"/>
    </location>
</feature>
<dbReference type="Gene3D" id="3.30.160.60">
    <property type="entry name" value="Classic Zinc Finger"/>
    <property type="match status" value="3"/>
</dbReference>
<dbReference type="FunFam" id="3.30.160.60:FF:000072">
    <property type="entry name" value="zinc finger protein 143 isoform X1"/>
    <property type="match status" value="1"/>
</dbReference>
<dbReference type="OrthoDB" id="1405595at2759"/>
<evidence type="ECO:0000256" key="2">
    <source>
        <dbReference type="ARBA" id="ARBA00022737"/>
    </source>
</evidence>
<evidence type="ECO:0000256" key="1">
    <source>
        <dbReference type="ARBA" id="ARBA00022723"/>
    </source>
</evidence>
<dbReference type="PANTHER" id="PTHR24379:SF121">
    <property type="entry name" value="C2H2-TYPE DOMAIN-CONTAINING PROTEIN"/>
    <property type="match status" value="1"/>
</dbReference>
<dbReference type="PANTHER" id="PTHR24379">
    <property type="entry name" value="KRAB AND ZINC FINGER DOMAIN-CONTAINING"/>
    <property type="match status" value="1"/>
</dbReference>
<dbReference type="Pfam" id="PF00096">
    <property type="entry name" value="zf-C2H2"/>
    <property type="match status" value="3"/>
</dbReference>